<reference evidence="2" key="1">
    <citation type="submission" date="2023-07" db="EMBL/GenBank/DDBJ databases">
        <authorList>
            <consortium name="AG Swart"/>
            <person name="Singh M."/>
            <person name="Singh A."/>
            <person name="Seah K."/>
            <person name="Emmerich C."/>
        </authorList>
    </citation>
    <scope>NUCLEOTIDE SEQUENCE</scope>
    <source>
        <strain evidence="2">DP1</strain>
    </source>
</reference>
<dbReference type="AlphaFoldDB" id="A0AAD1XIX0"/>
<organism evidence="2 3">
    <name type="scientific">Euplotes crassus</name>
    <dbReference type="NCBI Taxonomy" id="5936"/>
    <lineage>
        <taxon>Eukaryota</taxon>
        <taxon>Sar</taxon>
        <taxon>Alveolata</taxon>
        <taxon>Ciliophora</taxon>
        <taxon>Intramacronucleata</taxon>
        <taxon>Spirotrichea</taxon>
        <taxon>Hypotrichia</taxon>
        <taxon>Euplotida</taxon>
        <taxon>Euplotidae</taxon>
        <taxon>Moneuplotes</taxon>
    </lineage>
</organism>
<dbReference type="Proteomes" id="UP001295684">
    <property type="component" value="Unassembled WGS sequence"/>
</dbReference>
<gene>
    <name evidence="2" type="ORF">ECRASSUSDP1_LOCUS14857</name>
</gene>
<keyword evidence="3" id="KW-1185">Reference proteome</keyword>
<dbReference type="EMBL" id="CAMPGE010014861">
    <property type="protein sequence ID" value="CAI2373511.1"/>
    <property type="molecule type" value="Genomic_DNA"/>
</dbReference>
<evidence type="ECO:0000256" key="1">
    <source>
        <dbReference type="SAM" id="MobiDB-lite"/>
    </source>
</evidence>
<protein>
    <submittedName>
        <fullName evidence="2">Uncharacterized protein</fullName>
    </submittedName>
</protein>
<feature type="region of interest" description="Disordered" evidence="1">
    <location>
        <begin position="112"/>
        <end position="131"/>
    </location>
</feature>
<proteinExistence type="predicted"/>
<sequence>MNINYDNYDNKCATLASDEPHPFQEQEPCFVAFGVQESFSRDAKRDFPSGLAFHDEKSFDSCSLLAHDDFRSCFDPEINENLRDLSVFKALSTNEKSHSSLADSWLAPTGNKVSVTGKPEQTEASPQKARNGSGIKAVHNLLSYIEDAVDNGIKGSSLTAGRPKQEFDTSSERLLNFYNDYVSQLQYLIETNFNKKRSDTFRNTIFSYLKKLPIKLREICCSVSEPKSKKLEVYLGAFLTSFITCFLPYVPTDTTGFSKVELFLYFICICYPEEKVKRIINLCIQQNSLSQDKGEQILKSLSLRKGKSKKEILMFINSNPCFGMYSQHICRQLKCHNFDEQATLMIKDFL</sequence>
<evidence type="ECO:0000313" key="2">
    <source>
        <dbReference type="EMBL" id="CAI2373511.1"/>
    </source>
</evidence>
<comment type="caution">
    <text evidence="2">The sequence shown here is derived from an EMBL/GenBank/DDBJ whole genome shotgun (WGS) entry which is preliminary data.</text>
</comment>
<evidence type="ECO:0000313" key="3">
    <source>
        <dbReference type="Proteomes" id="UP001295684"/>
    </source>
</evidence>
<name>A0AAD1XIX0_EUPCR</name>
<accession>A0AAD1XIX0</accession>